<name>A0A8J4C813_9CHLO</name>
<reference evidence="1" key="1">
    <citation type="journal article" date="2021" name="Proc. Natl. Acad. Sci. U.S.A.">
        <title>Three genomes in the algal genus Volvox reveal the fate of a haploid sex-determining region after a transition to homothallism.</title>
        <authorList>
            <person name="Yamamoto K."/>
            <person name="Hamaji T."/>
            <person name="Kawai-Toyooka H."/>
            <person name="Matsuzaki R."/>
            <person name="Takahashi F."/>
            <person name="Nishimura Y."/>
            <person name="Kawachi M."/>
            <person name="Noguchi H."/>
            <person name="Minakuchi Y."/>
            <person name="Umen J.G."/>
            <person name="Toyoda A."/>
            <person name="Nozaki H."/>
        </authorList>
    </citation>
    <scope>NUCLEOTIDE SEQUENCE</scope>
    <source>
        <strain evidence="1">NIES-3786</strain>
    </source>
</reference>
<evidence type="ECO:0000313" key="2">
    <source>
        <dbReference type="Proteomes" id="UP000747110"/>
    </source>
</evidence>
<dbReference type="Proteomes" id="UP000747110">
    <property type="component" value="Unassembled WGS sequence"/>
</dbReference>
<dbReference type="EMBL" id="BNCP01000010">
    <property type="protein sequence ID" value="GIL77513.1"/>
    <property type="molecule type" value="Genomic_DNA"/>
</dbReference>
<keyword evidence="2" id="KW-1185">Reference proteome</keyword>
<protein>
    <submittedName>
        <fullName evidence="1">Uncharacterized protein</fullName>
    </submittedName>
</protein>
<organism evidence="1 2">
    <name type="scientific">Volvox reticuliferus</name>
    <dbReference type="NCBI Taxonomy" id="1737510"/>
    <lineage>
        <taxon>Eukaryota</taxon>
        <taxon>Viridiplantae</taxon>
        <taxon>Chlorophyta</taxon>
        <taxon>core chlorophytes</taxon>
        <taxon>Chlorophyceae</taxon>
        <taxon>CS clade</taxon>
        <taxon>Chlamydomonadales</taxon>
        <taxon>Volvocaceae</taxon>
        <taxon>Volvox</taxon>
    </lineage>
</organism>
<gene>
    <name evidence="1" type="ORF">Vretifemale_6939</name>
</gene>
<dbReference type="AlphaFoldDB" id="A0A8J4C813"/>
<feature type="non-terminal residue" evidence="1">
    <location>
        <position position="118"/>
    </location>
</feature>
<accession>A0A8J4C813</accession>
<proteinExistence type="predicted"/>
<comment type="caution">
    <text evidence="1">The sequence shown here is derived from an EMBL/GenBank/DDBJ whole genome shotgun (WGS) entry which is preliminary data.</text>
</comment>
<evidence type="ECO:0000313" key="1">
    <source>
        <dbReference type="EMBL" id="GIL77513.1"/>
    </source>
</evidence>
<sequence length="118" mass="12029">MCTPLSPGVTPRLLHGPGSRISSGDALSCLSAEVLPLLLLSPPPPLPPPLALCVLRSASTNSVVRWPMNECPVTAVMLPPLKGGVAAAAVPAAAAAPMARMLTVRLLVQLCKTALPIP</sequence>